<dbReference type="PROSITE" id="PS50181">
    <property type="entry name" value="FBOX"/>
    <property type="match status" value="1"/>
</dbReference>
<dbReference type="SUPFAM" id="SSF81383">
    <property type="entry name" value="F-box domain"/>
    <property type="match status" value="1"/>
</dbReference>
<dbReference type="GeneID" id="95985985"/>
<dbReference type="SMART" id="SM00256">
    <property type="entry name" value="FBOX"/>
    <property type="match status" value="1"/>
</dbReference>
<dbReference type="Gene3D" id="1.20.1280.50">
    <property type="match status" value="1"/>
</dbReference>
<dbReference type="PROSITE" id="PS51450">
    <property type="entry name" value="LRR"/>
    <property type="match status" value="1"/>
</dbReference>
<reference evidence="5 6" key="1">
    <citation type="submission" date="2023-08" db="EMBL/GenBank/DDBJ databases">
        <title>Annotated Genome Sequence of Vanrija albida AlHP1.</title>
        <authorList>
            <person name="Herzog R."/>
        </authorList>
    </citation>
    <scope>NUCLEOTIDE SEQUENCE [LARGE SCALE GENOMIC DNA]</scope>
    <source>
        <strain evidence="5 6">AlHP1</strain>
    </source>
</reference>
<protein>
    <recommendedName>
        <fullName evidence="4">F-box domain-containing protein</fullName>
    </recommendedName>
</protein>
<evidence type="ECO:0000256" key="2">
    <source>
        <dbReference type="ARBA" id="ARBA00022737"/>
    </source>
</evidence>
<sequence>MEGRRQQFPPAWERIDDDMPLPSPGPITRLPPELWLAVLSHLETEHILPLRLVNRQLSTLALTPCLHRRIDLSSPHYLTPALRQILPHARHLAVHLSVVPMGWGAPAASQARPSSARGLPPLRCSSPHPATPLRVLLPLVSPHLRSLSLQHATILWPKLAAELARFTSLHTLDLKAAGVMSSTCALALPESLRHLDLSHNAITSLPHLPHLESLSLAGCFTLPAAEIARILAHLPDSVHTLDLSLLQQVQVAALMALRVVRDDGGRTALRCIKLEGIDHLTRADVRALQTHWAERRKGRLAAPPAPLQLHTPPPSPPSSVQWVSPDIVWIAPSSVPPTRWLAHATPRRLPPTAPTTPPDSAKRPHDDNHIHVVHTALLESDDEAGYRQFIGEVVGGTLGHGFSGAVPAFEV</sequence>
<dbReference type="InterPro" id="IPR025875">
    <property type="entry name" value="Leu-rich_rpt_4"/>
</dbReference>
<keyword evidence="6" id="KW-1185">Reference proteome</keyword>
<comment type="caution">
    <text evidence="5">The sequence shown here is derived from an EMBL/GenBank/DDBJ whole genome shotgun (WGS) entry which is preliminary data.</text>
</comment>
<organism evidence="5 6">
    <name type="scientific">Vanrija albida</name>
    <dbReference type="NCBI Taxonomy" id="181172"/>
    <lineage>
        <taxon>Eukaryota</taxon>
        <taxon>Fungi</taxon>
        <taxon>Dikarya</taxon>
        <taxon>Basidiomycota</taxon>
        <taxon>Agaricomycotina</taxon>
        <taxon>Tremellomycetes</taxon>
        <taxon>Trichosporonales</taxon>
        <taxon>Trichosporonaceae</taxon>
        <taxon>Vanrija</taxon>
    </lineage>
</organism>
<dbReference type="Gene3D" id="3.80.10.10">
    <property type="entry name" value="Ribonuclease Inhibitor"/>
    <property type="match status" value="1"/>
</dbReference>
<keyword evidence="1" id="KW-0433">Leucine-rich repeat</keyword>
<dbReference type="InterPro" id="IPR032675">
    <property type="entry name" value="LRR_dom_sf"/>
</dbReference>
<dbReference type="Proteomes" id="UP001565368">
    <property type="component" value="Unassembled WGS sequence"/>
</dbReference>
<name>A0ABR3Q082_9TREE</name>
<proteinExistence type="predicted"/>
<gene>
    <name evidence="5" type="ORF">Q8F55_004942</name>
</gene>
<evidence type="ECO:0000259" key="4">
    <source>
        <dbReference type="PROSITE" id="PS50181"/>
    </source>
</evidence>
<dbReference type="InterPro" id="IPR001810">
    <property type="entry name" value="F-box_dom"/>
</dbReference>
<dbReference type="Pfam" id="PF12937">
    <property type="entry name" value="F-box-like"/>
    <property type="match status" value="1"/>
</dbReference>
<feature type="domain" description="F-box" evidence="4">
    <location>
        <begin position="24"/>
        <end position="70"/>
    </location>
</feature>
<dbReference type="EMBL" id="JBBXJM010000004">
    <property type="protein sequence ID" value="KAL1408139.1"/>
    <property type="molecule type" value="Genomic_DNA"/>
</dbReference>
<evidence type="ECO:0000313" key="6">
    <source>
        <dbReference type="Proteomes" id="UP001565368"/>
    </source>
</evidence>
<feature type="compositionally biased region" description="Pro residues" evidence="3">
    <location>
        <begin position="348"/>
        <end position="357"/>
    </location>
</feature>
<dbReference type="InterPro" id="IPR036047">
    <property type="entry name" value="F-box-like_dom_sf"/>
</dbReference>
<dbReference type="InterPro" id="IPR001611">
    <property type="entry name" value="Leu-rich_rpt"/>
</dbReference>
<feature type="region of interest" description="Disordered" evidence="3">
    <location>
        <begin position="1"/>
        <end position="20"/>
    </location>
</feature>
<accession>A0ABR3Q082</accession>
<dbReference type="Pfam" id="PF12799">
    <property type="entry name" value="LRR_4"/>
    <property type="match status" value="1"/>
</dbReference>
<evidence type="ECO:0000256" key="1">
    <source>
        <dbReference type="ARBA" id="ARBA00022614"/>
    </source>
</evidence>
<dbReference type="SUPFAM" id="SSF52047">
    <property type="entry name" value="RNI-like"/>
    <property type="match status" value="1"/>
</dbReference>
<evidence type="ECO:0000256" key="3">
    <source>
        <dbReference type="SAM" id="MobiDB-lite"/>
    </source>
</evidence>
<dbReference type="RefSeq" id="XP_069208083.1">
    <property type="nucleotide sequence ID" value="XM_069353441.1"/>
</dbReference>
<feature type="region of interest" description="Disordered" evidence="3">
    <location>
        <begin position="344"/>
        <end position="366"/>
    </location>
</feature>
<evidence type="ECO:0000313" key="5">
    <source>
        <dbReference type="EMBL" id="KAL1408139.1"/>
    </source>
</evidence>
<keyword evidence="2" id="KW-0677">Repeat</keyword>